<dbReference type="EMBL" id="NAJQ01000195">
    <property type="protein sequence ID" value="TKA75372.1"/>
    <property type="molecule type" value="Genomic_DNA"/>
</dbReference>
<evidence type="ECO:0000256" key="1">
    <source>
        <dbReference type="SAM" id="MobiDB-lite"/>
    </source>
</evidence>
<gene>
    <name evidence="2" type="ORF">B0A55_06020</name>
</gene>
<feature type="non-terminal residue" evidence="2">
    <location>
        <position position="102"/>
    </location>
</feature>
<sequence>MSKVHGHLNHDRLTQNPPLSLDAPHSDFPPFAAIYRESEDRKWRLNFEFLLFLRPEFKANAPYDLVDQVKGRPAREIAGNYRRAKGLAEDHAVVEEPGKTRV</sequence>
<reference evidence="2 3" key="1">
    <citation type="submission" date="2017-03" db="EMBL/GenBank/DDBJ databases">
        <title>Genomes of endolithic fungi from Antarctica.</title>
        <authorList>
            <person name="Coleine C."/>
            <person name="Masonjones S."/>
            <person name="Stajich J.E."/>
        </authorList>
    </citation>
    <scope>NUCLEOTIDE SEQUENCE [LARGE SCALE GENOMIC DNA]</scope>
    <source>
        <strain evidence="2 3">CCFEE 5184</strain>
    </source>
</reference>
<protein>
    <submittedName>
        <fullName evidence="2">Uncharacterized protein</fullName>
    </submittedName>
</protein>
<dbReference type="Proteomes" id="UP000309340">
    <property type="component" value="Unassembled WGS sequence"/>
</dbReference>
<organism evidence="2 3">
    <name type="scientific">Friedmanniomyces simplex</name>
    <dbReference type="NCBI Taxonomy" id="329884"/>
    <lineage>
        <taxon>Eukaryota</taxon>
        <taxon>Fungi</taxon>
        <taxon>Dikarya</taxon>
        <taxon>Ascomycota</taxon>
        <taxon>Pezizomycotina</taxon>
        <taxon>Dothideomycetes</taxon>
        <taxon>Dothideomycetidae</taxon>
        <taxon>Mycosphaerellales</taxon>
        <taxon>Teratosphaeriaceae</taxon>
        <taxon>Friedmanniomyces</taxon>
    </lineage>
</organism>
<keyword evidence="3" id="KW-1185">Reference proteome</keyword>
<evidence type="ECO:0000313" key="2">
    <source>
        <dbReference type="EMBL" id="TKA75372.1"/>
    </source>
</evidence>
<comment type="caution">
    <text evidence="2">The sequence shown here is derived from an EMBL/GenBank/DDBJ whole genome shotgun (WGS) entry which is preliminary data.</text>
</comment>
<dbReference type="AlphaFoldDB" id="A0A4U0XEV5"/>
<feature type="region of interest" description="Disordered" evidence="1">
    <location>
        <begin position="1"/>
        <end position="24"/>
    </location>
</feature>
<proteinExistence type="predicted"/>
<evidence type="ECO:0000313" key="3">
    <source>
        <dbReference type="Proteomes" id="UP000309340"/>
    </source>
</evidence>
<name>A0A4U0XEV5_9PEZI</name>
<accession>A0A4U0XEV5</accession>